<gene>
    <name evidence="3" type="ORF">Nepgr_018013</name>
</gene>
<protein>
    <submittedName>
        <fullName evidence="3">Uncharacterized protein</fullName>
    </submittedName>
</protein>
<reference evidence="3" key="1">
    <citation type="submission" date="2023-05" db="EMBL/GenBank/DDBJ databases">
        <title>Nepenthes gracilis genome sequencing.</title>
        <authorList>
            <person name="Fukushima K."/>
        </authorList>
    </citation>
    <scope>NUCLEOTIDE SEQUENCE</scope>
    <source>
        <strain evidence="3">SING2019-196</strain>
    </source>
</reference>
<evidence type="ECO:0000313" key="4">
    <source>
        <dbReference type="Proteomes" id="UP001279734"/>
    </source>
</evidence>
<evidence type="ECO:0000256" key="1">
    <source>
        <dbReference type="SAM" id="Phobius"/>
    </source>
</evidence>
<accession>A0AAD3STC7</accession>
<comment type="caution">
    <text evidence="3">The sequence shown here is derived from an EMBL/GenBank/DDBJ whole genome shotgun (WGS) entry which is preliminary data.</text>
</comment>
<name>A0AAD3STC7_NEPGR</name>
<proteinExistence type="predicted"/>
<keyword evidence="1" id="KW-0472">Membrane</keyword>
<keyword evidence="1" id="KW-1133">Transmembrane helix</keyword>
<feature type="signal peptide" evidence="2">
    <location>
        <begin position="1"/>
        <end position="18"/>
    </location>
</feature>
<organism evidence="3 4">
    <name type="scientific">Nepenthes gracilis</name>
    <name type="common">Slender pitcher plant</name>
    <dbReference type="NCBI Taxonomy" id="150966"/>
    <lineage>
        <taxon>Eukaryota</taxon>
        <taxon>Viridiplantae</taxon>
        <taxon>Streptophyta</taxon>
        <taxon>Embryophyta</taxon>
        <taxon>Tracheophyta</taxon>
        <taxon>Spermatophyta</taxon>
        <taxon>Magnoliopsida</taxon>
        <taxon>eudicotyledons</taxon>
        <taxon>Gunneridae</taxon>
        <taxon>Pentapetalae</taxon>
        <taxon>Caryophyllales</taxon>
        <taxon>Nepenthaceae</taxon>
        <taxon>Nepenthes</taxon>
    </lineage>
</organism>
<keyword evidence="2" id="KW-0732">Signal</keyword>
<keyword evidence="4" id="KW-1185">Reference proteome</keyword>
<sequence>MILKLVAVLIVPVVLAFAAPKVCVRLGCGFLLFLPRASLLVDELTPGTAEGGRCWILDMDSTAGDVATVQPGSGLEALNLVKARMLPVGWCGDAPGSIRYATWLDFEASNYSWLPGNLICHGASWCDVIGSYLVVVCWTAAGICCGGCTMLCVVISDAISR</sequence>
<evidence type="ECO:0000256" key="2">
    <source>
        <dbReference type="SAM" id="SignalP"/>
    </source>
</evidence>
<dbReference type="EMBL" id="BSYO01000016">
    <property type="protein sequence ID" value="GMH16172.1"/>
    <property type="molecule type" value="Genomic_DNA"/>
</dbReference>
<feature type="chain" id="PRO_5042160243" evidence="2">
    <location>
        <begin position="19"/>
        <end position="161"/>
    </location>
</feature>
<dbReference type="AlphaFoldDB" id="A0AAD3STC7"/>
<dbReference type="Proteomes" id="UP001279734">
    <property type="component" value="Unassembled WGS sequence"/>
</dbReference>
<keyword evidence="1" id="KW-0812">Transmembrane</keyword>
<evidence type="ECO:0000313" key="3">
    <source>
        <dbReference type="EMBL" id="GMH16172.1"/>
    </source>
</evidence>
<feature type="transmembrane region" description="Helical" evidence="1">
    <location>
        <begin position="129"/>
        <end position="155"/>
    </location>
</feature>